<dbReference type="PANTHER" id="PTHR10292">
    <property type="entry name" value="CLATHRIN HEAVY CHAIN RELATED"/>
    <property type="match status" value="1"/>
</dbReference>
<dbReference type="GO" id="GO:0009506">
    <property type="term" value="C:plasmodesma"/>
    <property type="evidence" value="ECO:0007669"/>
    <property type="project" value="TreeGrafter"/>
</dbReference>
<feature type="transmembrane region" description="Helical" evidence="1">
    <location>
        <begin position="147"/>
        <end position="172"/>
    </location>
</feature>
<keyword evidence="1" id="KW-1133">Transmembrane helix</keyword>
<evidence type="ECO:0000313" key="2">
    <source>
        <dbReference type="EMBL" id="CAI9780623.1"/>
    </source>
</evidence>
<organism evidence="2 3">
    <name type="scientific">Fraxinus pennsylvanica</name>
    <dbReference type="NCBI Taxonomy" id="56036"/>
    <lineage>
        <taxon>Eukaryota</taxon>
        <taxon>Viridiplantae</taxon>
        <taxon>Streptophyta</taxon>
        <taxon>Embryophyta</taxon>
        <taxon>Tracheophyta</taxon>
        <taxon>Spermatophyta</taxon>
        <taxon>Magnoliopsida</taxon>
        <taxon>eudicotyledons</taxon>
        <taxon>Gunneridae</taxon>
        <taxon>Pentapetalae</taxon>
        <taxon>asterids</taxon>
        <taxon>lamiids</taxon>
        <taxon>Lamiales</taxon>
        <taxon>Oleaceae</taxon>
        <taxon>Oleeae</taxon>
        <taxon>Fraxinus</taxon>
    </lineage>
</organism>
<keyword evidence="1" id="KW-0812">Transmembrane</keyword>
<name>A0AAD2A352_9LAMI</name>
<evidence type="ECO:0000313" key="3">
    <source>
        <dbReference type="Proteomes" id="UP000834106"/>
    </source>
</evidence>
<accession>A0AAD2A352</accession>
<dbReference type="GO" id="GO:0071439">
    <property type="term" value="C:clathrin complex"/>
    <property type="evidence" value="ECO:0007669"/>
    <property type="project" value="TreeGrafter"/>
</dbReference>
<dbReference type="EMBL" id="OU503052">
    <property type="protein sequence ID" value="CAI9780623.1"/>
    <property type="molecule type" value="Genomic_DNA"/>
</dbReference>
<dbReference type="PANTHER" id="PTHR10292:SF34">
    <property type="entry name" value="CLATHRIN HEAVY CHAIN 1-RELATED"/>
    <property type="match status" value="1"/>
</dbReference>
<dbReference type="AlphaFoldDB" id="A0AAD2A352"/>
<dbReference type="GO" id="GO:0009507">
    <property type="term" value="C:chloroplast"/>
    <property type="evidence" value="ECO:0007669"/>
    <property type="project" value="TreeGrafter"/>
</dbReference>
<gene>
    <name evidence="2" type="ORF">FPE_LOCUS28053</name>
</gene>
<evidence type="ECO:0000256" key="1">
    <source>
        <dbReference type="SAM" id="Phobius"/>
    </source>
</evidence>
<dbReference type="GO" id="GO:0005886">
    <property type="term" value="C:plasma membrane"/>
    <property type="evidence" value="ECO:0007669"/>
    <property type="project" value="TreeGrafter"/>
</dbReference>
<protein>
    <submittedName>
        <fullName evidence="2">Uncharacterized protein</fullName>
    </submittedName>
</protein>
<sequence length="176" mass="19580">MWGGDPLFARMNAASRPILHDVTVVWPISAYSLFGVGDPLMSFSFQKQASGAGATLEQKDDEDNMPDLVDGETFEAAAEGGTHRSSLLIFCHPHILTVFAVAKEYCERLGVDSCIKIFEQFKSYEGLYFFLGSYLSSKQFLKKARDFALQGLSAEPLYILYWLACVLIFALLQRGS</sequence>
<keyword evidence="1" id="KW-0472">Membrane</keyword>
<dbReference type="GO" id="GO:0005794">
    <property type="term" value="C:Golgi apparatus"/>
    <property type="evidence" value="ECO:0007669"/>
    <property type="project" value="TreeGrafter"/>
</dbReference>
<dbReference type="Proteomes" id="UP000834106">
    <property type="component" value="Chromosome 17"/>
</dbReference>
<dbReference type="GO" id="GO:0006898">
    <property type="term" value="P:receptor-mediated endocytosis"/>
    <property type="evidence" value="ECO:0007669"/>
    <property type="project" value="TreeGrafter"/>
</dbReference>
<proteinExistence type="predicted"/>
<keyword evidence="3" id="KW-1185">Reference proteome</keyword>
<dbReference type="GO" id="GO:0032051">
    <property type="term" value="F:clathrin light chain binding"/>
    <property type="evidence" value="ECO:0007669"/>
    <property type="project" value="TreeGrafter"/>
</dbReference>
<reference evidence="2" key="1">
    <citation type="submission" date="2023-05" db="EMBL/GenBank/DDBJ databases">
        <authorList>
            <person name="Huff M."/>
        </authorList>
    </citation>
    <scope>NUCLEOTIDE SEQUENCE</scope>
</reference>